<comment type="cofactor">
    <cofactor evidence="1">
        <name>Fe cation</name>
        <dbReference type="ChEBI" id="CHEBI:24875"/>
    </cofactor>
</comment>
<dbReference type="Pfam" id="PF05721">
    <property type="entry name" value="PhyH"/>
    <property type="match status" value="1"/>
</dbReference>
<dbReference type="AlphaFoldDB" id="A0ABD0KQG5"/>
<protein>
    <recommendedName>
        <fullName evidence="4">Phytanoyl-CoA dioxygenase</fullName>
    </recommendedName>
</protein>
<accession>A0ABD0KQG5</accession>
<dbReference type="PANTHER" id="PTHR20883:SF52">
    <property type="entry name" value="ALPHA-KETOGLUTARATE-DEPENDENT HYPOPHOSPHITE DIOXYGENASE-LIKE GENE A2 [PROVISIONAL]-RELATED"/>
    <property type="match status" value="1"/>
</dbReference>
<comment type="caution">
    <text evidence="2">The sequence shown here is derived from an EMBL/GenBank/DDBJ whole genome shotgun (WGS) entry which is preliminary data.</text>
</comment>
<reference evidence="2 3" key="1">
    <citation type="journal article" date="2023" name="Sci. Data">
        <title>Genome assembly of the Korean intertidal mud-creeper Batillaria attramentaria.</title>
        <authorList>
            <person name="Patra A.K."/>
            <person name="Ho P.T."/>
            <person name="Jun S."/>
            <person name="Lee S.J."/>
            <person name="Kim Y."/>
            <person name="Won Y.J."/>
        </authorList>
    </citation>
    <scope>NUCLEOTIDE SEQUENCE [LARGE SCALE GENOMIC DNA]</scope>
    <source>
        <strain evidence="2">Wonlab-2016</strain>
    </source>
</reference>
<dbReference type="EMBL" id="JACVVK020000137">
    <property type="protein sequence ID" value="KAK7489510.1"/>
    <property type="molecule type" value="Genomic_DNA"/>
</dbReference>
<dbReference type="Gene3D" id="2.60.120.620">
    <property type="entry name" value="q2cbj1_9rhob like domain"/>
    <property type="match status" value="1"/>
</dbReference>
<proteinExistence type="predicted"/>
<evidence type="ECO:0000313" key="2">
    <source>
        <dbReference type="EMBL" id="KAK7489510.1"/>
    </source>
</evidence>
<gene>
    <name evidence="2" type="ORF">BaRGS_00019309</name>
</gene>
<dbReference type="SUPFAM" id="SSF51197">
    <property type="entry name" value="Clavaminate synthase-like"/>
    <property type="match status" value="1"/>
</dbReference>
<evidence type="ECO:0000313" key="3">
    <source>
        <dbReference type="Proteomes" id="UP001519460"/>
    </source>
</evidence>
<organism evidence="2 3">
    <name type="scientific">Batillaria attramentaria</name>
    <dbReference type="NCBI Taxonomy" id="370345"/>
    <lineage>
        <taxon>Eukaryota</taxon>
        <taxon>Metazoa</taxon>
        <taxon>Spiralia</taxon>
        <taxon>Lophotrochozoa</taxon>
        <taxon>Mollusca</taxon>
        <taxon>Gastropoda</taxon>
        <taxon>Caenogastropoda</taxon>
        <taxon>Sorbeoconcha</taxon>
        <taxon>Cerithioidea</taxon>
        <taxon>Batillariidae</taxon>
        <taxon>Batillaria</taxon>
    </lineage>
</organism>
<sequence>MPAGKEDTAKFFDENGYISPISVLNTEEAKELRSNFNKFEEEIGQQNAQYSLHNVHLTTEWVLRLATHPKMLEPLKAILGPNLILLDSRFICKYPTPKDKDAFVAWHQDVRYWGVEGDVVSVWLAVDDADVENGCMHVIPGSHKMGILKHESADKDGNLLTSNQAIPLDLFDVTKSTPCPLKAGQMSLHHGHIVHGSETNHSSRRRCGYVIRYIATTARPIEDPERPRKFPATVLVSGKNEEANFEDHAPEWFNWRQ</sequence>
<evidence type="ECO:0000256" key="1">
    <source>
        <dbReference type="ARBA" id="ARBA00001962"/>
    </source>
</evidence>
<name>A0ABD0KQG5_9CAEN</name>
<evidence type="ECO:0008006" key="4">
    <source>
        <dbReference type="Google" id="ProtNLM"/>
    </source>
</evidence>
<keyword evidence="3" id="KW-1185">Reference proteome</keyword>
<dbReference type="InterPro" id="IPR008775">
    <property type="entry name" value="Phytyl_CoA_dOase-like"/>
</dbReference>
<dbReference type="Proteomes" id="UP001519460">
    <property type="component" value="Unassembled WGS sequence"/>
</dbReference>
<dbReference type="PANTHER" id="PTHR20883">
    <property type="entry name" value="PHYTANOYL-COA DIOXYGENASE DOMAIN CONTAINING 1"/>
    <property type="match status" value="1"/>
</dbReference>